<dbReference type="InterPro" id="IPR052043">
    <property type="entry name" value="PolySaccharide_Degr_Enz"/>
</dbReference>
<reference evidence="3" key="1">
    <citation type="journal article" date="2023" name="Mol. Phylogenet. Evol.">
        <title>Genome-scale phylogeny and comparative genomics of the fungal order Sordariales.</title>
        <authorList>
            <person name="Hensen N."/>
            <person name="Bonometti L."/>
            <person name="Westerberg I."/>
            <person name="Brannstrom I.O."/>
            <person name="Guillou S."/>
            <person name="Cros-Aarteil S."/>
            <person name="Calhoun S."/>
            <person name="Haridas S."/>
            <person name="Kuo A."/>
            <person name="Mondo S."/>
            <person name="Pangilinan J."/>
            <person name="Riley R."/>
            <person name="LaButti K."/>
            <person name="Andreopoulos B."/>
            <person name="Lipzen A."/>
            <person name="Chen C."/>
            <person name="Yan M."/>
            <person name="Daum C."/>
            <person name="Ng V."/>
            <person name="Clum A."/>
            <person name="Steindorff A."/>
            <person name="Ohm R.A."/>
            <person name="Martin F."/>
            <person name="Silar P."/>
            <person name="Natvig D.O."/>
            <person name="Lalanne C."/>
            <person name="Gautier V."/>
            <person name="Ament-Velasquez S.L."/>
            <person name="Kruys A."/>
            <person name="Hutchinson M.I."/>
            <person name="Powell A.J."/>
            <person name="Barry K."/>
            <person name="Miller A.N."/>
            <person name="Grigoriev I.V."/>
            <person name="Debuchy R."/>
            <person name="Gladieux P."/>
            <person name="Hiltunen Thoren M."/>
            <person name="Johannesson H."/>
        </authorList>
    </citation>
    <scope>NUCLEOTIDE SEQUENCE</scope>
    <source>
        <strain evidence="3">PSN309</strain>
    </source>
</reference>
<organism evidence="3 4">
    <name type="scientific">Podospora australis</name>
    <dbReference type="NCBI Taxonomy" id="1536484"/>
    <lineage>
        <taxon>Eukaryota</taxon>
        <taxon>Fungi</taxon>
        <taxon>Dikarya</taxon>
        <taxon>Ascomycota</taxon>
        <taxon>Pezizomycotina</taxon>
        <taxon>Sordariomycetes</taxon>
        <taxon>Sordariomycetidae</taxon>
        <taxon>Sordariales</taxon>
        <taxon>Podosporaceae</taxon>
        <taxon>Podospora</taxon>
    </lineage>
</organism>
<accession>A0AAN6WL67</accession>
<evidence type="ECO:0000256" key="2">
    <source>
        <dbReference type="SAM" id="SignalP"/>
    </source>
</evidence>
<keyword evidence="4" id="KW-1185">Reference proteome</keyword>
<dbReference type="InterPro" id="IPR012341">
    <property type="entry name" value="6hp_glycosidase-like_sf"/>
</dbReference>
<dbReference type="PANTHER" id="PTHR33886">
    <property type="entry name" value="UNSATURATED RHAMNOGALACTURONAN HYDROLASE (EUROFUNG)"/>
    <property type="match status" value="1"/>
</dbReference>
<keyword evidence="1 3" id="KW-0378">Hydrolase</keyword>
<dbReference type="AlphaFoldDB" id="A0AAN6WL67"/>
<evidence type="ECO:0000313" key="4">
    <source>
        <dbReference type="Proteomes" id="UP001302126"/>
    </source>
</evidence>
<dbReference type="Pfam" id="PF07470">
    <property type="entry name" value="Glyco_hydro_88"/>
    <property type="match status" value="1"/>
</dbReference>
<feature type="signal peptide" evidence="2">
    <location>
        <begin position="1"/>
        <end position="30"/>
    </location>
</feature>
<feature type="chain" id="PRO_5042916711" evidence="2">
    <location>
        <begin position="31"/>
        <end position="401"/>
    </location>
</feature>
<keyword evidence="2" id="KW-0732">Signal</keyword>
<dbReference type="PANTHER" id="PTHR33886:SF11">
    <property type="entry name" value="WALL GLYCOSYL HYDROLASE YTER, PUTATIVE (AFU_ORTHOLOGUE AFUA_2G14630)-RELATED"/>
    <property type="match status" value="1"/>
</dbReference>
<protein>
    <submittedName>
        <fullName evidence="3">Glycosyl hydrolase</fullName>
    </submittedName>
</protein>
<sequence length="401" mass="45282">MPSMHALSPLFWGLNLLPLFVGAAPSSAAADKPYSTWMADSIISYNIVPQTRWYTEATFYRGIEAVYNHTASPTYLSYLTTQIDAILTSNGSIKGWDFADHQLDNIRIGSTILYLYTVSAPKNPRYKAAIDFLHDRLLNHQNRTPSGGFWHKDPKYPNQMWLDGLFMAGPFSAAYAALFDAGKKDLWDDILLQFALVEKHCRNQTSGMLKHGYDESLKAVWADPVTGESPHVWIRAQGWYFVALVDVLDWFPRSHPGWETMKKWFVQLAQAVKRTQDKRSGGWWLVMDEGYPGRAGNYIESSGTAMYTYGLLKGIRVGILDEKEYFGVAERAWGLMTERFVARNGTNGGLNWEGTVRVGSLDGKGDYNYYIGINRVENDLKGVGPFLMASVEMEAYKARTL</sequence>
<dbReference type="InterPro" id="IPR010905">
    <property type="entry name" value="Glyco_hydro_88"/>
</dbReference>
<proteinExistence type="predicted"/>
<dbReference type="InterPro" id="IPR008928">
    <property type="entry name" value="6-hairpin_glycosidase_sf"/>
</dbReference>
<name>A0AAN6WL67_9PEZI</name>
<dbReference type="SUPFAM" id="SSF48208">
    <property type="entry name" value="Six-hairpin glycosidases"/>
    <property type="match status" value="1"/>
</dbReference>
<comment type="caution">
    <text evidence="3">The sequence shown here is derived from an EMBL/GenBank/DDBJ whole genome shotgun (WGS) entry which is preliminary data.</text>
</comment>
<evidence type="ECO:0000256" key="1">
    <source>
        <dbReference type="ARBA" id="ARBA00022801"/>
    </source>
</evidence>
<dbReference type="GO" id="GO:0005975">
    <property type="term" value="P:carbohydrate metabolic process"/>
    <property type="evidence" value="ECO:0007669"/>
    <property type="project" value="InterPro"/>
</dbReference>
<gene>
    <name evidence="3" type="ORF">QBC35DRAFT_442575</name>
</gene>
<dbReference type="GO" id="GO:0016787">
    <property type="term" value="F:hydrolase activity"/>
    <property type="evidence" value="ECO:0007669"/>
    <property type="project" value="UniProtKB-KW"/>
</dbReference>
<reference evidence="3" key="2">
    <citation type="submission" date="2023-05" db="EMBL/GenBank/DDBJ databases">
        <authorList>
            <consortium name="Lawrence Berkeley National Laboratory"/>
            <person name="Steindorff A."/>
            <person name="Hensen N."/>
            <person name="Bonometti L."/>
            <person name="Westerberg I."/>
            <person name="Brannstrom I.O."/>
            <person name="Guillou S."/>
            <person name="Cros-Aarteil S."/>
            <person name="Calhoun S."/>
            <person name="Haridas S."/>
            <person name="Kuo A."/>
            <person name="Mondo S."/>
            <person name="Pangilinan J."/>
            <person name="Riley R."/>
            <person name="Labutti K."/>
            <person name="Andreopoulos B."/>
            <person name="Lipzen A."/>
            <person name="Chen C."/>
            <person name="Yanf M."/>
            <person name="Daum C."/>
            <person name="Ng V."/>
            <person name="Clum A."/>
            <person name="Ohm R."/>
            <person name="Martin F."/>
            <person name="Silar P."/>
            <person name="Natvig D."/>
            <person name="Lalanne C."/>
            <person name="Gautier V."/>
            <person name="Ament-Velasquez S.L."/>
            <person name="Kruys A."/>
            <person name="Hutchinson M.I."/>
            <person name="Powell A.J."/>
            <person name="Barry K."/>
            <person name="Miller A.N."/>
            <person name="Grigoriev I.V."/>
            <person name="Debuchy R."/>
            <person name="Gladieux P."/>
            <person name="Thoren M.H."/>
            <person name="Johannesson H."/>
        </authorList>
    </citation>
    <scope>NUCLEOTIDE SEQUENCE</scope>
    <source>
        <strain evidence="3">PSN309</strain>
    </source>
</reference>
<dbReference type="Gene3D" id="1.50.10.10">
    <property type="match status" value="1"/>
</dbReference>
<dbReference type="Proteomes" id="UP001302126">
    <property type="component" value="Unassembled WGS sequence"/>
</dbReference>
<evidence type="ECO:0000313" key="3">
    <source>
        <dbReference type="EMBL" id="KAK4183851.1"/>
    </source>
</evidence>
<dbReference type="EMBL" id="MU864519">
    <property type="protein sequence ID" value="KAK4183851.1"/>
    <property type="molecule type" value="Genomic_DNA"/>
</dbReference>